<evidence type="ECO:0000256" key="1">
    <source>
        <dbReference type="SAM" id="MobiDB-lite"/>
    </source>
</evidence>
<name>A0AA36E8I1_LACSI</name>
<dbReference type="AlphaFoldDB" id="A0AA36E8I1"/>
<evidence type="ECO:0000313" key="2">
    <source>
        <dbReference type="EMBL" id="CAI9286393.1"/>
    </source>
</evidence>
<dbReference type="Proteomes" id="UP001177003">
    <property type="component" value="Chromosome 5"/>
</dbReference>
<accession>A0AA36E8I1</accession>
<feature type="compositionally biased region" description="Acidic residues" evidence="1">
    <location>
        <begin position="43"/>
        <end position="55"/>
    </location>
</feature>
<feature type="region of interest" description="Disordered" evidence="1">
    <location>
        <begin position="43"/>
        <end position="62"/>
    </location>
</feature>
<reference evidence="2" key="1">
    <citation type="submission" date="2023-04" db="EMBL/GenBank/DDBJ databases">
        <authorList>
            <person name="Vijverberg K."/>
            <person name="Xiong W."/>
            <person name="Schranz E."/>
        </authorList>
    </citation>
    <scope>NUCLEOTIDE SEQUENCE</scope>
</reference>
<keyword evidence="3" id="KW-1185">Reference proteome</keyword>
<dbReference type="EMBL" id="OX465081">
    <property type="protein sequence ID" value="CAI9286393.1"/>
    <property type="molecule type" value="Genomic_DNA"/>
</dbReference>
<evidence type="ECO:0000313" key="3">
    <source>
        <dbReference type="Proteomes" id="UP001177003"/>
    </source>
</evidence>
<protein>
    <submittedName>
        <fullName evidence="2">Uncharacterized protein</fullName>
    </submittedName>
</protein>
<organism evidence="2 3">
    <name type="scientific">Lactuca saligna</name>
    <name type="common">Willowleaf lettuce</name>
    <dbReference type="NCBI Taxonomy" id="75948"/>
    <lineage>
        <taxon>Eukaryota</taxon>
        <taxon>Viridiplantae</taxon>
        <taxon>Streptophyta</taxon>
        <taxon>Embryophyta</taxon>
        <taxon>Tracheophyta</taxon>
        <taxon>Spermatophyta</taxon>
        <taxon>Magnoliopsida</taxon>
        <taxon>eudicotyledons</taxon>
        <taxon>Gunneridae</taxon>
        <taxon>Pentapetalae</taxon>
        <taxon>asterids</taxon>
        <taxon>campanulids</taxon>
        <taxon>Asterales</taxon>
        <taxon>Asteraceae</taxon>
        <taxon>Cichorioideae</taxon>
        <taxon>Cichorieae</taxon>
        <taxon>Lactucinae</taxon>
        <taxon>Lactuca</taxon>
    </lineage>
</organism>
<sequence length="103" mass="11783">MADVKQGDLYYQDLVAHGCIEEGLEVDPEGNLEVGLEEYLEMDYEDDKSDEESDRGEDIGETSKEEVANLKQQFFATEAEQREYVITREMSELAELLEQHCGI</sequence>
<gene>
    <name evidence="2" type="ORF">LSALG_LOCUS25811</name>
</gene>
<proteinExistence type="predicted"/>